<feature type="region of interest" description="Disordered" evidence="13">
    <location>
        <begin position="218"/>
        <end position="289"/>
    </location>
</feature>
<keyword evidence="8 12" id="KW-0805">Transcription regulation</keyword>
<dbReference type="GO" id="GO:0042025">
    <property type="term" value="C:host cell nucleus"/>
    <property type="evidence" value="ECO:0007669"/>
    <property type="project" value="UniProtKB-SubCell"/>
</dbReference>
<dbReference type="SUPFAM" id="SSF54957">
    <property type="entry name" value="Viral DNA-binding domain"/>
    <property type="match status" value="1"/>
</dbReference>
<dbReference type="Pfam" id="PF00508">
    <property type="entry name" value="PPV_E2_N"/>
    <property type="match status" value="1"/>
</dbReference>
<keyword evidence="7 12" id="KW-0235">DNA replication</keyword>
<dbReference type="Gene3D" id="3.30.70.330">
    <property type="match status" value="1"/>
</dbReference>
<comment type="PTM">
    <text evidence="12">Sumoylation plays a regulatory role in E2 transcriptional activity.</text>
</comment>
<evidence type="ECO:0000259" key="14">
    <source>
        <dbReference type="Pfam" id="PF00508"/>
    </source>
</evidence>
<comment type="function">
    <text evidence="12">Plays a role in the initiation of viral DNA replication. A dimer of E2 interacts with a dimer of E1 in order to improve specificity of E1 DNA binding activity. Once the complex recognizes and binds DNA at specific sites, the E2 dimer is removed from DNA. E2 also regulates viral transcription through binding to the E2RE response element (5'-ACCNNNNNNGGT-3') present in multiple copies in the regulatory regions of the viral genome. Activates or represses transcription depending on E2RE's position with regards to proximal promoter elements including the TATA-box. Repression occurs by sterically hindering the assembly of the transcription initiation complex.</text>
</comment>
<dbReference type="InterPro" id="IPR042503">
    <property type="entry name" value="Regulatory_protein_E2_N_1"/>
</dbReference>
<dbReference type="InterPro" id="IPR036050">
    <property type="entry name" value="Regulatory_protein_E2_N"/>
</dbReference>
<evidence type="ECO:0000256" key="1">
    <source>
        <dbReference type="ARBA" id="ARBA00004147"/>
    </source>
</evidence>
<dbReference type="Proteomes" id="UP000149152">
    <property type="component" value="Genome"/>
</dbReference>
<evidence type="ECO:0000256" key="12">
    <source>
        <dbReference type="HAMAP-Rule" id="MF_04001"/>
    </source>
</evidence>
<dbReference type="EMBL" id="KF436818">
    <property type="protein sequence ID" value="ALJ32502.1"/>
    <property type="molecule type" value="Genomic_DNA"/>
</dbReference>
<dbReference type="InterPro" id="IPR012677">
    <property type="entry name" value="Nucleotide-bd_a/b_plait_sf"/>
</dbReference>
<evidence type="ECO:0000256" key="3">
    <source>
        <dbReference type="ARBA" id="ARBA00022491"/>
    </source>
</evidence>
<dbReference type="GO" id="GO:0003700">
    <property type="term" value="F:DNA-binding transcription factor activity"/>
    <property type="evidence" value="ECO:0007669"/>
    <property type="project" value="UniProtKB-UniRule"/>
</dbReference>
<evidence type="ECO:0000256" key="7">
    <source>
        <dbReference type="ARBA" id="ARBA00022705"/>
    </source>
</evidence>
<dbReference type="HAMAP" id="MF_04001">
    <property type="entry name" value="PPV_E2"/>
    <property type="match status" value="1"/>
</dbReference>
<evidence type="ECO:0000256" key="8">
    <source>
        <dbReference type="ARBA" id="ARBA00023015"/>
    </source>
</evidence>
<evidence type="ECO:0000313" key="16">
    <source>
        <dbReference type="EMBL" id="ALJ32502.1"/>
    </source>
</evidence>
<keyword evidence="3 12" id="KW-0678">Repressor</keyword>
<dbReference type="GO" id="GO:0039693">
    <property type="term" value="P:viral DNA genome replication"/>
    <property type="evidence" value="ECO:0007669"/>
    <property type="project" value="UniProtKB-UniRule"/>
</dbReference>
<feature type="domain" description="Papillomavirus E2 N-terminal" evidence="14">
    <location>
        <begin position="1"/>
        <end position="196"/>
    </location>
</feature>
<feature type="domain" description="Papillomavirus E2 C-terminal" evidence="15">
    <location>
        <begin position="303"/>
        <end position="379"/>
    </location>
</feature>
<gene>
    <name evidence="12 16" type="primary">E2</name>
</gene>
<feature type="compositionally biased region" description="Polar residues" evidence="13">
    <location>
        <begin position="220"/>
        <end position="237"/>
    </location>
</feature>
<evidence type="ECO:0000256" key="5">
    <source>
        <dbReference type="ARBA" id="ARBA00022553"/>
    </source>
</evidence>
<feature type="region of interest" description="Transactivation domain" evidence="12">
    <location>
        <begin position="1"/>
        <end position="200"/>
    </location>
</feature>
<keyword evidence="12" id="KW-0832">Ubl conjugation</keyword>
<dbReference type="InterPro" id="IPR000427">
    <property type="entry name" value="Papillomavirus_E2_C"/>
</dbReference>
<accession>A0A0N7I6T5</accession>
<evidence type="ECO:0000259" key="15">
    <source>
        <dbReference type="Pfam" id="PF00511"/>
    </source>
</evidence>
<evidence type="ECO:0000313" key="19">
    <source>
        <dbReference type="Proteomes" id="UP000165911"/>
    </source>
</evidence>
<dbReference type="InterPro" id="IPR035975">
    <property type="entry name" value="E2/EBNA1_C_sf"/>
</dbReference>
<proteinExistence type="inferred from homology"/>
<evidence type="ECO:0000256" key="10">
    <source>
        <dbReference type="ARBA" id="ARBA00023159"/>
    </source>
</evidence>
<dbReference type="SUPFAM" id="SSF51332">
    <property type="entry name" value="E2 regulatory, transactivation domain"/>
    <property type="match status" value="1"/>
</dbReference>
<keyword evidence="10 12" id="KW-0010">Activator</keyword>
<dbReference type="Proteomes" id="UP000165911">
    <property type="component" value="Genome"/>
</dbReference>
<keyword evidence="4 12" id="KW-0244">Early protein</keyword>
<dbReference type="EMBL" id="KF436819">
    <property type="protein sequence ID" value="ALJ32510.1"/>
    <property type="molecule type" value="Genomic_DNA"/>
</dbReference>
<evidence type="ECO:0000313" key="17">
    <source>
        <dbReference type="EMBL" id="ALJ32510.1"/>
    </source>
</evidence>
<feature type="cross-link" description="Glycyl lysine isopeptide (Lys-Gly) (interchain with G-Cter in SUMO)" evidence="12">
    <location>
        <position position="308"/>
    </location>
</feature>
<dbReference type="GO" id="GO:0000166">
    <property type="term" value="F:nucleotide binding"/>
    <property type="evidence" value="ECO:0007669"/>
    <property type="project" value="UniProtKB-UniRule"/>
</dbReference>
<keyword evidence="12" id="KW-1017">Isopeptide bond</keyword>
<keyword evidence="11 12" id="KW-0804">Transcription</keyword>
<evidence type="ECO:0000256" key="4">
    <source>
        <dbReference type="ARBA" id="ARBA00022518"/>
    </source>
</evidence>
<dbReference type="InterPro" id="IPR001866">
    <property type="entry name" value="PPV_E2_N"/>
</dbReference>
<comment type="similarity">
    <text evidence="12">Belongs to the papillomaviridae E2 protein family.</text>
</comment>
<keyword evidence="9 12" id="KW-0238">DNA-binding</keyword>
<dbReference type="GO" id="GO:0006351">
    <property type="term" value="P:DNA-templated transcription"/>
    <property type="evidence" value="ECO:0007669"/>
    <property type="project" value="UniProtKB-UniRule"/>
</dbReference>
<evidence type="ECO:0000256" key="6">
    <source>
        <dbReference type="ARBA" id="ARBA00022562"/>
    </source>
</evidence>
<evidence type="ECO:0000256" key="9">
    <source>
        <dbReference type="ARBA" id="ARBA00023125"/>
    </source>
</evidence>
<dbReference type="GO" id="GO:0006275">
    <property type="term" value="P:regulation of DNA replication"/>
    <property type="evidence" value="ECO:0007669"/>
    <property type="project" value="UniProtKB-UniRule"/>
</dbReference>
<evidence type="ECO:0000256" key="2">
    <source>
        <dbReference type="ARBA" id="ARBA00007794"/>
    </source>
</evidence>
<feature type="compositionally biased region" description="Low complexity" evidence="13">
    <location>
        <begin position="251"/>
        <end position="264"/>
    </location>
</feature>
<dbReference type="Pfam" id="PF00511">
    <property type="entry name" value="PPV_E2_C"/>
    <property type="match status" value="1"/>
</dbReference>
<dbReference type="InterPro" id="IPR042504">
    <property type="entry name" value="Regulatory_protein_E2_N_2"/>
</dbReference>
<evidence type="ECO:0000313" key="18">
    <source>
        <dbReference type="Proteomes" id="UP000149152"/>
    </source>
</evidence>
<dbReference type="InterPro" id="IPR033668">
    <property type="entry name" value="Reg_prot_E2"/>
</dbReference>
<comment type="similarity">
    <text evidence="2">Belongs to the papillomaviridae E8^E2C protein family.</text>
</comment>
<dbReference type="Gene3D" id="1.10.287.30">
    <property type="entry name" value="E2 (early) protein, N terminal domain, subdomain 1"/>
    <property type="match status" value="1"/>
</dbReference>
<keyword evidence="6 12" id="KW-1048">Host nucleus</keyword>
<evidence type="ECO:0000256" key="13">
    <source>
        <dbReference type="SAM" id="MobiDB-lite"/>
    </source>
</evidence>
<keyword evidence="5 12" id="KW-0597">Phosphoprotein</keyword>
<reference evidence="18 19" key="1">
    <citation type="journal article" date="2013" name="Virology">
        <title>Human papillomavirus genome variants.</title>
        <authorList>
            <person name="Burk R.D."/>
            <person name="Harari A."/>
            <person name="Chen Z."/>
        </authorList>
    </citation>
    <scope>NUCLEOTIDE SEQUENCE [LARGE SCALE GENOMIC DNA]</scope>
    <source>
        <strain evidence="16">Rw866</strain>
        <strain evidence="17">Rw876</strain>
    </source>
</reference>
<feature type="region of interest" description="DNA-binding domain" evidence="12">
    <location>
        <begin position="301"/>
        <end position="384"/>
    </location>
</feature>
<name>A0A0N7I6T5_HPV53</name>
<organismHost>
    <name type="scientific">Homo sapiens</name>
    <name type="common">Human</name>
    <dbReference type="NCBI Taxonomy" id="9606"/>
</organismHost>
<protein>
    <recommendedName>
        <fullName evidence="12">Regulatory protein E2</fullName>
    </recommendedName>
</protein>
<dbReference type="GO" id="GO:0006260">
    <property type="term" value="P:DNA replication"/>
    <property type="evidence" value="ECO:0007669"/>
    <property type="project" value="UniProtKB-KW"/>
</dbReference>
<dbReference type="GO" id="GO:0003677">
    <property type="term" value="F:DNA binding"/>
    <property type="evidence" value="ECO:0007669"/>
    <property type="project" value="UniProtKB-UniRule"/>
</dbReference>
<sequence>METLCQRLDACQEKILDCFERDSKAITDHIDYWKAVRQENVIYYKARENNITKLGHQVVPCLQVCKAKACVAIELQIALESLCKTEYNMEEWTLRDVCESMWYTEPKQCFKKQGQHIEVWFDGSKDNRAEYVVWKWIYYCGEDGWCKVSSAVNYEGIYYIHDGHKTYYTNFKDEATKYGCKGTWEVHMGKQSIYCPDSVSSTFRSNVSSVETVNEYYSHKTPTTSTPVGTYEASSSLRPGKRPRTTEPDSTDSTTQSTTTARESYAQCVARNTDNTNNNTRKHLPGGASCNNTEIDSGYKTAPVVHIKGEANRLKCLRYRFQKHKQLFVTVSSTYHWTNANSAVNNSFITVVYKDETQRQKFLDIVKIPPSVSLVLGHMTCVDM</sequence>
<comment type="PTM">
    <text evidence="12">Phosphorylated.</text>
</comment>
<comment type="subunit">
    <text evidence="12">Binds DNA as homodimer. Interacts with protein E1; this interaction greatly increases E1 DNA-binding activity. Interacts with protein L1; this interaction enhances E2-dependent replication and transcription activation. Interacts with protein L2; this interaction inhibits E2 transcriptional activity but not DNA replication function E2. Interacts with protein E7; this interaction inhibits E7 oncogenic activity. Interacts with host TAF1; this interaction modulates E2-dependent transcriptional regulation. Interacts with host BRD4; this interaction mediates E2 transcriptional activation function. Additionally, the interaction with host BRD4 on mitotic chromosomes mediates tethering of the viral genome. Interacts with host TOPBP1; this interaction is required for optimal viral DNA replication.</text>
</comment>
<organism evidence="16 19">
    <name type="scientific">Human papillomavirus type 53</name>
    <dbReference type="NCBI Taxonomy" id="333765"/>
    <lineage>
        <taxon>Viruses</taxon>
        <taxon>Monodnaviria</taxon>
        <taxon>Shotokuvirae</taxon>
        <taxon>Cossaviricota</taxon>
        <taxon>Papovaviricetes</taxon>
        <taxon>Zurhausenvirales</taxon>
        <taxon>Papillomaviridae</taxon>
        <taxon>Firstpapillomavirinae</taxon>
        <taxon>Alphapapillomavirus</taxon>
        <taxon>Alphapapillomavirus 6</taxon>
    </lineage>
</organism>
<comment type="subcellular location">
    <subcellularLocation>
        <location evidence="1 12">Host nucleus</location>
    </subcellularLocation>
</comment>
<evidence type="ECO:0000256" key="11">
    <source>
        <dbReference type="ARBA" id="ARBA00023163"/>
    </source>
</evidence>
<dbReference type="Gene3D" id="2.170.200.10">
    <property type="entry name" value="Papillomavirus E2 early protein domain"/>
    <property type="match status" value="1"/>
</dbReference>